<feature type="active site" description="Proton acceptor" evidence="8">
    <location>
        <position position="167"/>
    </location>
</feature>
<evidence type="ECO:0000256" key="6">
    <source>
        <dbReference type="ARBA" id="ARBA00022679"/>
    </source>
</evidence>
<sequence>MSIKTVPGVAILGHVTAEQAEVLTPAAQQFVATLHRCFNARRKELLARRVERQKEFDAGRLPDFLPETRAIREDVAWKGAPPAPGMVDRRVEITGPVDRKMVINALNSGASTFMADFEDSHAPTWSNNLDGHINLRDALRRTITYAPPGGKYYKLRDDGKVATLIVRPRGWHLEEAHFTVDGERTSGSLFDFGLYFFHCAKLSLAAGQGPYFYLPKMESHLEARLWNDVFNLAQDMLAVPRGTIRGTVLIETFPAAFEMEEIIYELRDHSSGLNCGRWDYIFSFIKKLRAHPQFVLPDRGDVTMTSGFMAAYVSLLIKTCHKRGVHAMGGMAAQIPIKDNKAANDAALAKVRADKLREASAGHDGTWVAHPDLVKVALEVFDKHMPQPNQLHVRRCDVNVTAEDLRSLKGLSGRVTEAGVRTNIDVALVYTEAWLRGNGCVPIHNLMEDAATAEISRSQVWQWVRHGARTAEGRTVTADWVATVLREEVDKRRSALGDKFGATRFELAAKLLGNTMTGGAYDDFLTTMAYDYIVSTKGAARM</sequence>
<evidence type="ECO:0000313" key="13">
    <source>
        <dbReference type="EMBL" id="CAD8673924.1"/>
    </source>
</evidence>
<feature type="active site" description="Proton donor" evidence="8">
    <location>
        <position position="449"/>
    </location>
</feature>
<evidence type="ECO:0000256" key="5">
    <source>
        <dbReference type="ARBA" id="ARBA00022532"/>
    </source>
</evidence>
<feature type="domain" description="Malate synthase C-terminal" evidence="12">
    <location>
        <begin position="415"/>
        <end position="532"/>
    </location>
</feature>
<evidence type="ECO:0000259" key="11">
    <source>
        <dbReference type="Pfam" id="PF20656"/>
    </source>
</evidence>
<keyword evidence="4 9" id="KW-0329">Glyoxylate bypass</keyword>
<dbReference type="InterPro" id="IPR044856">
    <property type="entry name" value="Malate_synth_C_sf"/>
</dbReference>
<evidence type="ECO:0000256" key="2">
    <source>
        <dbReference type="ARBA" id="ARBA00006394"/>
    </source>
</evidence>
<dbReference type="InterPro" id="IPR011076">
    <property type="entry name" value="Malate_synth_sf"/>
</dbReference>
<reference evidence="13" key="1">
    <citation type="submission" date="2021-01" db="EMBL/GenBank/DDBJ databases">
        <authorList>
            <person name="Corre E."/>
            <person name="Pelletier E."/>
            <person name="Niang G."/>
            <person name="Scheremetjew M."/>
            <person name="Finn R."/>
            <person name="Kale V."/>
            <person name="Holt S."/>
            <person name="Cochrane G."/>
            <person name="Meng A."/>
            <person name="Brown T."/>
            <person name="Cohen L."/>
        </authorList>
    </citation>
    <scope>NUCLEOTIDE SEQUENCE</scope>
    <source>
        <strain evidence="13">SAG 11-49</strain>
    </source>
</reference>
<gene>
    <name evidence="13" type="ORF">CLEI1391_LOCUS6074</name>
</gene>
<dbReference type="EMBL" id="HBFB01010689">
    <property type="protein sequence ID" value="CAD8673924.1"/>
    <property type="molecule type" value="Transcribed_RNA"/>
</dbReference>
<evidence type="ECO:0000256" key="9">
    <source>
        <dbReference type="RuleBase" id="RU000555"/>
    </source>
</evidence>
<evidence type="ECO:0000259" key="12">
    <source>
        <dbReference type="Pfam" id="PF20659"/>
    </source>
</evidence>
<organism evidence="13">
    <name type="scientific">Chlamydomonas leiostraca</name>
    <dbReference type="NCBI Taxonomy" id="1034604"/>
    <lineage>
        <taxon>Eukaryota</taxon>
        <taxon>Viridiplantae</taxon>
        <taxon>Chlorophyta</taxon>
        <taxon>core chlorophytes</taxon>
        <taxon>Chlorophyceae</taxon>
        <taxon>CS clade</taxon>
        <taxon>Chlamydomonadales</taxon>
        <taxon>Chlamydomonadaceae</taxon>
        <taxon>Chlamydomonas</taxon>
    </lineage>
</organism>
<dbReference type="SUPFAM" id="SSF51645">
    <property type="entry name" value="Malate synthase G"/>
    <property type="match status" value="1"/>
</dbReference>
<dbReference type="FunFam" id="1.20.1220.12:FF:000001">
    <property type="entry name" value="Malate synthase"/>
    <property type="match status" value="1"/>
</dbReference>
<evidence type="ECO:0000256" key="3">
    <source>
        <dbReference type="ARBA" id="ARBA00012636"/>
    </source>
</evidence>
<dbReference type="PANTHER" id="PTHR42902">
    <property type="entry name" value="MALATE SYNTHASE"/>
    <property type="match status" value="1"/>
</dbReference>
<dbReference type="InterPro" id="IPR006252">
    <property type="entry name" value="Malate_synthA"/>
</dbReference>
<dbReference type="Gene3D" id="1.20.1220.12">
    <property type="entry name" value="Malate synthase, domain III"/>
    <property type="match status" value="1"/>
</dbReference>
<comment type="similarity">
    <text evidence="2 9">Belongs to the malate synthase family.</text>
</comment>
<comment type="pathway">
    <text evidence="1 9">Carbohydrate metabolism; glyoxylate cycle; (S)-malate from isocitrate: step 2/2.</text>
</comment>
<feature type="domain" description="Malate synthase N-terminal" evidence="11">
    <location>
        <begin position="8"/>
        <end position="68"/>
    </location>
</feature>
<proteinExistence type="inferred from homology"/>
<name>A0A7S0RCT8_9CHLO</name>
<keyword evidence="6 9" id="KW-0808">Transferase</keyword>
<dbReference type="InterPro" id="IPR048356">
    <property type="entry name" value="MS_N"/>
</dbReference>
<dbReference type="UniPathway" id="UPA00703">
    <property type="reaction ID" value="UER00720"/>
</dbReference>
<dbReference type="Pfam" id="PF01274">
    <property type="entry name" value="MS_TIM-barrel"/>
    <property type="match status" value="1"/>
</dbReference>
<dbReference type="InterPro" id="IPR001465">
    <property type="entry name" value="Malate_synthase_TIM"/>
</dbReference>
<protein>
    <recommendedName>
        <fullName evidence="3 9">Malate synthase</fullName>
        <ecNumber evidence="3 9">2.3.3.9</ecNumber>
    </recommendedName>
</protein>
<dbReference type="FunFam" id="3.20.20.360:FF:000001">
    <property type="entry name" value="Malate synthase"/>
    <property type="match status" value="1"/>
</dbReference>
<dbReference type="EC" id="2.3.3.9" evidence="3 9"/>
<feature type="domain" description="Malate synthase TIM barrel" evidence="10">
    <location>
        <begin position="163"/>
        <end position="405"/>
    </location>
</feature>
<comment type="catalytic activity">
    <reaction evidence="7 9">
        <text>glyoxylate + acetyl-CoA + H2O = (S)-malate + CoA + H(+)</text>
        <dbReference type="Rhea" id="RHEA:18181"/>
        <dbReference type="ChEBI" id="CHEBI:15377"/>
        <dbReference type="ChEBI" id="CHEBI:15378"/>
        <dbReference type="ChEBI" id="CHEBI:15589"/>
        <dbReference type="ChEBI" id="CHEBI:36655"/>
        <dbReference type="ChEBI" id="CHEBI:57287"/>
        <dbReference type="ChEBI" id="CHEBI:57288"/>
        <dbReference type="EC" id="2.3.3.9"/>
    </reaction>
</comment>
<dbReference type="PROSITE" id="PS00510">
    <property type="entry name" value="MALATE_SYNTHASE"/>
    <property type="match status" value="1"/>
</dbReference>
<evidence type="ECO:0000256" key="8">
    <source>
        <dbReference type="PIRSR" id="PIRSR001363-1"/>
    </source>
</evidence>
<dbReference type="Gene3D" id="3.20.20.360">
    <property type="entry name" value="Malate synthase, domain 3"/>
    <property type="match status" value="1"/>
</dbReference>
<dbReference type="GO" id="GO:0004474">
    <property type="term" value="F:malate synthase activity"/>
    <property type="evidence" value="ECO:0007669"/>
    <property type="project" value="UniProtKB-EC"/>
</dbReference>
<keyword evidence="5 9" id="KW-0816">Tricarboxylic acid cycle</keyword>
<evidence type="ECO:0000256" key="4">
    <source>
        <dbReference type="ARBA" id="ARBA00022435"/>
    </source>
</evidence>
<dbReference type="PANTHER" id="PTHR42902:SF1">
    <property type="entry name" value="MALATE SYNTHASE 1-RELATED"/>
    <property type="match status" value="1"/>
</dbReference>
<accession>A0A7S0RCT8</accession>
<dbReference type="InterPro" id="IPR046363">
    <property type="entry name" value="MS_N_TIM-barrel_dom"/>
</dbReference>
<dbReference type="CDD" id="cd00727">
    <property type="entry name" value="malate_synt_A"/>
    <property type="match status" value="1"/>
</dbReference>
<dbReference type="NCBIfam" id="TIGR01344">
    <property type="entry name" value="malate_syn_A"/>
    <property type="match status" value="1"/>
</dbReference>
<dbReference type="Pfam" id="PF20656">
    <property type="entry name" value="MS_N"/>
    <property type="match status" value="1"/>
</dbReference>
<dbReference type="GO" id="GO:0006097">
    <property type="term" value="P:glyoxylate cycle"/>
    <property type="evidence" value="ECO:0007669"/>
    <property type="project" value="UniProtKB-UniPathway"/>
</dbReference>
<dbReference type="Pfam" id="PF20659">
    <property type="entry name" value="MS_C"/>
    <property type="match status" value="1"/>
</dbReference>
<dbReference type="InterPro" id="IPR048355">
    <property type="entry name" value="MS_C"/>
</dbReference>
<dbReference type="GO" id="GO:0006099">
    <property type="term" value="P:tricarboxylic acid cycle"/>
    <property type="evidence" value="ECO:0007669"/>
    <property type="project" value="UniProtKB-KW"/>
</dbReference>
<dbReference type="PIRSF" id="PIRSF001363">
    <property type="entry name" value="Malate_synth"/>
    <property type="match status" value="1"/>
</dbReference>
<evidence type="ECO:0000256" key="7">
    <source>
        <dbReference type="ARBA" id="ARBA00047918"/>
    </source>
</evidence>
<dbReference type="InterPro" id="IPR019830">
    <property type="entry name" value="Malate_synthase_CS"/>
</dbReference>
<evidence type="ECO:0000256" key="1">
    <source>
        <dbReference type="ARBA" id="ARBA00004757"/>
    </source>
</evidence>
<dbReference type="GO" id="GO:0005737">
    <property type="term" value="C:cytoplasm"/>
    <property type="evidence" value="ECO:0007669"/>
    <property type="project" value="TreeGrafter"/>
</dbReference>
<dbReference type="AlphaFoldDB" id="A0A7S0RCT8"/>
<evidence type="ECO:0000259" key="10">
    <source>
        <dbReference type="Pfam" id="PF01274"/>
    </source>
</evidence>